<dbReference type="Gene3D" id="3.30.450.20">
    <property type="entry name" value="PAS domain"/>
    <property type="match status" value="2"/>
</dbReference>
<evidence type="ECO:0000256" key="2">
    <source>
        <dbReference type="ARBA" id="ARBA00034247"/>
    </source>
</evidence>
<dbReference type="Pfam" id="PF22588">
    <property type="entry name" value="dCache_1_like"/>
    <property type="match status" value="1"/>
</dbReference>
<dbReference type="InterPro" id="IPR050469">
    <property type="entry name" value="Diguanylate_Cyclase"/>
</dbReference>
<organism evidence="4 5">
    <name type="scientific">Paraburkholderia acidisoli</name>
    <dbReference type="NCBI Taxonomy" id="2571748"/>
    <lineage>
        <taxon>Bacteria</taxon>
        <taxon>Pseudomonadati</taxon>
        <taxon>Pseudomonadota</taxon>
        <taxon>Betaproteobacteria</taxon>
        <taxon>Burkholderiales</taxon>
        <taxon>Burkholderiaceae</taxon>
        <taxon>Paraburkholderia</taxon>
    </lineage>
</organism>
<dbReference type="GO" id="GO:1902201">
    <property type="term" value="P:negative regulation of bacterial-type flagellum-dependent cell motility"/>
    <property type="evidence" value="ECO:0007669"/>
    <property type="project" value="TreeGrafter"/>
</dbReference>
<feature type="domain" description="GGDEF" evidence="3">
    <location>
        <begin position="352"/>
        <end position="492"/>
    </location>
</feature>
<dbReference type="OrthoDB" id="9813903at2"/>
<dbReference type="SUPFAM" id="SSF55073">
    <property type="entry name" value="Nucleotide cyclase"/>
    <property type="match status" value="1"/>
</dbReference>
<dbReference type="PANTHER" id="PTHR45138">
    <property type="entry name" value="REGULATORY COMPONENTS OF SENSORY TRANSDUCTION SYSTEM"/>
    <property type="match status" value="1"/>
</dbReference>
<dbReference type="EMBL" id="CP046913">
    <property type="protein sequence ID" value="QGZ60374.1"/>
    <property type="molecule type" value="Genomic_DNA"/>
</dbReference>
<dbReference type="Pfam" id="PF00990">
    <property type="entry name" value="GGDEF"/>
    <property type="match status" value="1"/>
</dbReference>
<dbReference type="FunFam" id="3.30.70.270:FF:000001">
    <property type="entry name" value="Diguanylate cyclase domain protein"/>
    <property type="match status" value="1"/>
</dbReference>
<keyword evidence="5" id="KW-1185">Reference proteome</keyword>
<dbReference type="GO" id="GO:0005886">
    <property type="term" value="C:plasma membrane"/>
    <property type="evidence" value="ECO:0007669"/>
    <property type="project" value="TreeGrafter"/>
</dbReference>
<comment type="catalytic activity">
    <reaction evidence="2">
        <text>2 GTP = 3',3'-c-di-GMP + 2 diphosphate</text>
        <dbReference type="Rhea" id="RHEA:24898"/>
        <dbReference type="ChEBI" id="CHEBI:33019"/>
        <dbReference type="ChEBI" id="CHEBI:37565"/>
        <dbReference type="ChEBI" id="CHEBI:58805"/>
        <dbReference type="EC" id="2.7.7.65"/>
    </reaction>
</comment>
<dbReference type="CDD" id="cd01949">
    <property type="entry name" value="GGDEF"/>
    <property type="match status" value="1"/>
</dbReference>
<dbReference type="PROSITE" id="PS50887">
    <property type="entry name" value="GGDEF"/>
    <property type="match status" value="1"/>
</dbReference>
<evidence type="ECO:0000313" key="4">
    <source>
        <dbReference type="EMBL" id="QGZ60374.1"/>
    </source>
</evidence>
<dbReference type="InterPro" id="IPR000160">
    <property type="entry name" value="GGDEF_dom"/>
</dbReference>
<dbReference type="InterPro" id="IPR043128">
    <property type="entry name" value="Rev_trsase/Diguanyl_cyclase"/>
</dbReference>
<reference evidence="4 5" key="1">
    <citation type="submission" date="2019-12" db="EMBL/GenBank/DDBJ databases">
        <title>Paraburkholderia acidiphila 7Q-K02 sp. nov and Paraburkholderia acidisoli DHF22 sp. nov., two strains isolated from forest soil.</title>
        <authorList>
            <person name="Gao Z."/>
            <person name="Qiu L."/>
        </authorList>
    </citation>
    <scope>NUCLEOTIDE SEQUENCE [LARGE SCALE GENOMIC DNA]</scope>
    <source>
        <strain evidence="4 5">DHF22</strain>
    </source>
</reference>
<dbReference type="NCBIfam" id="TIGR00254">
    <property type="entry name" value="GGDEF"/>
    <property type="match status" value="1"/>
</dbReference>
<accession>A0A7Z2GF53</accession>
<dbReference type="GO" id="GO:0052621">
    <property type="term" value="F:diguanylate cyclase activity"/>
    <property type="evidence" value="ECO:0007669"/>
    <property type="project" value="UniProtKB-EC"/>
</dbReference>
<name>A0A7Z2GF53_9BURK</name>
<evidence type="ECO:0000313" key="5">
    <source>
        <dbReference type="Proteomes" id="UP000433577"/>
    </source>
</evidence>
<sequence>MMTRRPHAVLAIGIALAAVLTLVAAWVMAQMRHDALASARASAYNMALLFERDTARNFDVYALSLQAVVDALADPRLASLAPDIRQRVLFDRAASANHLGAILVTDAAGNVTFDSHAVRPRQMNLANRDFFAVQRETPTTGLYVSRPFIPRDEPGQATIGLSRRLSNPDGSFAGIVVGTMRLDYFRQLFSGVDIGTNGAIALTLLDGTVLMRRPYDPALIGQKPDYSAIFQRAAQNAASGFFASAPVDGVRRWFALRRVEGFPLVFGVAIAAEDIYREWRVRAWIIGTLTALLDASLIALAAMFTRQLRRRVVVEEELRAQAGTDALTSLANRRAFEARALHEWQRARRAGGGLSLALLDVDRFKRFNDRYGHLAGDDALAAVAHAIDAHGRRNAGGVGNFAARYGGEEFVLLLPELPPAAALALAETVRAAVEALGVPHGDSPSGVLTVSVGVACTAQGAFADWRALVDAADAALYAAKRAGRNRVAAWQPTLAAEARGEAVEREARRR</sequence>
<dbReference type="EC" id="2.7.7.65" evidence="1"/>
<protein>
    <recommendedName>
        <fullName evidence="1">diguanylate cyclase</fullName>
        <ecNumber evidence="1">2.7.7.65</ecNumber>
    </recommendedName>
</protein>
<dbReference type="Gene3D" id="3.30.70.270">
    <property type="match status" value="1"/>
</dbReference>
<dbReference type="GO" id="GO:0043709">
    <property type="term" value="P:cell adhesion involved in single-species biofilm formation"/>
    <property type="evidence" value="ECO:0007669"/>
    <property type="project" value="TreeGrafter"/>
</dbReference>
<dbReference type="CDD" id="cd12915">
    <property type="entry name" value="PDC2_DGC_like"/>
    <property type="match status" value="1"/>
</dbReference>
<proteinExistence type="predicted"/>
<dbReference type="Proteomes" id="UP000433577">
    <property type="component" value="Chromosome 1"/>
</dbReference>
<dbReference type="RefSeq" id="WP_158947829.1">
    <property type="nucleotide sequence ID" value="NZ_CP046913.1"/>
</dbReference>
<evidence type="ECO:0000256" key="1">
    <source>
        <dbReference type="ARBA" id="ARBA00012528"/>
    </source>
</evidence>
<dbReference type="PANTHER" id="PTHR45138:SF9">
    <property type="entry name" value="DIGUANYLATE CYCLASE DGCM-RELATED"/>
    <property type="match status" value="1"/>
</dbReference>
<dbReference type="InterPro" id="IPR054327">
    <property type="entry name" value="His-kinase-like_sensor"/>
</dbReference>
<evidence type="ECO:0000259" key="3">
    <source>
        <dbReference type="PROSITE" id="PS50887"/>
    </source>
</evidence>
<dbReference type="AlphaFoldDB" id="A0A7Z2GF53"/>
<dbReference type="InterPro" id="IPR029787">
    <property type="entry name" value="Nucleotide_cyclase"/>
</dbReference>
<dbReference type="CDD" id="cd12914">
    <property type="entry name" value="PDC1_DGC_like"/>
    <property type="match status" value="1"/>
</dbReference>
<dbReference type="KEGG" id="pacs:FAZ98_00725"/>
<dbReference type="SMART" id="SM00267">
    <property type="entry name" value="GGDEF"/>
    <property type="match status" value="1"/>
</dbReference>
<gene>
    <name evidence="4" type="ORF">FAZ98_00725</name>
</gene>